<accession>A0A7S0ACD7</accession>
<keyword evidence="1" id="KW-0472">Membrane</keyword>
<evidence type="ECO:0000256" key="1">
    <source>
        <dbReference type="SAM" id="Phobius"/>
    </source>
</evidence>
<reference evidence="2" key="1">
    <citation type="submission" date="2021-01" db="EMBL/GenBank/DDBJ databases">
        <authorList>
            <person name="Corre E."/>
            <person name="Pelletier E."/>
            <person name="Niang G."/>
            <person name="Scheremetjew M."/>
            <person name="Finn R."/>
            <person name="Kale V."/>
            <person name="Holt S."/>
            <person name="Cochrane G."/>
            <person name="Meng A."/>
            <person name="Brown T."/>
            <person name="Cohen L."/>
        </authorList>
    </citation>
    <scope>NUCLEOTIDE SEQUENCE</scope>
    <source>
        <strain evidence="2">CCMP3303</strain>
    </source>
</reference>
<feature type="transmembrane region" description="Helical" evidence="1">
    <location>
        <begin position="148"/>
        <end position="171"/>
    </location>
</feature>
<keyword evidence="1" id="KW-1133">Transmembrane helix</keyword>
<protein>
    <submittedName>
        <fullName evidence="2">Uncharacterized protein</fullName>
    </submittedName>
</protein>
<evidence type="ECO:0000313" key="2">
    <source>
        <dbReference type="EMBL" id="CAD8358828.1"/>
    </source>
</evidence>
<sequence>MSSARRFCSLPHGQGTLWTGILATFAFILSDAAMGTCRFVIRTPANEEQHGIGLFSWEKYDAATGDYLCYSANIATRGIDAGWTAARAFSGMAAAFGFVCMILVWCATCLVYPSRGWKMVALGFLFSSVSAICTLIYFSSWACEDGCIFSIGAGFALAASVLFAICAGVCWKMPPAKTEEEDPAFVTPGTVTTTETVRPDGSRVLERITINEDGSRSVERAVERPEDVIW</sequence>
<feature type="transmembrane region" description="Helical" evidence="1">
    <location>
        <begin position="119"/>
        <end position="142"/>
    </location>
</feature>
<dbReference type="AlphaFoldDB" id="A0A7S0ACD7"/>
<feature type="transmembrane region" description="Helical" evidence="1">
    <location>
        <begin position="92"/>
        <end position="112"/>
    </location>
</feature>
<proteinExistence type="predicted"/>
<keyword evidence="1" id="KW-0812">Transmembrane</keyword>
<gene>
    <name evidence="2" type="ORF">MPOL1434_LOCUS175</name>
</gene>
<organism evidence="2">
    <name type="scientific">Minutocellus polymorphus</name>
    <dbReference type="NCBI Taxonomy" id="265543"/>
    <lineage>
        <taxon>Eukaryota</taxon>
        <taxon>Sar</taxon>
        <taxon>Stramenopiles</taxon>
        <taxon>Ochrophyta</taxon>
        <taxon>Bacillariophyta</taxon>
        <taxon>Mediophyceae</taxon>
        <taxon>Cymatosirophycidae</taxon>
        <taxon>Cymatosirales</taxon>
        <taxon>Cymatosiraceae</taxon>
        <taxon>Minutocellus</taxon>
    </lineage>
</organism>
<dbReference type="EMBL" id="HBEJ01000312">
    <property type="protein sequence ID" value="CAD8358828.1"/>
    <property type="molecule type" value="Transcribed_RNA"/>
</dbReference>
<name>A0A7S0ACD7_9STRA</name>